<evidence type="ECO:0000256" key="5">
    <source>
        <dbReference type="SAM" id="MobiDB-lite"/>
    </source>
</evidence>
<dbReference type="PANTHER" id="PTHR23502:SF23">
    <property type="entry name" value="FLUCONAZOLE RESISTANCE PROTEIN 1"/>
    <property type="match status" value="1"/>
</dbReference>
<dbReference type="InterPro" id="IPR036259">
    <property type="entry name" value="MFS_trans_sf"/>
</dbReference>
<keyword evidence="2 6" id="KW-0812">Transmembrane</keyword>
<dbReference type="Gene3D" id="1.20.1720.10">
    <property type="entry name" value="Multidrug resistance protein D"/>
    <property type="match status" value="1"/>
</dbReference>
<dbReference type="SUPFAM" id="SSF103473">
    <property type="entry name" value="MFS general substrate transporter"/>
    <property type="match status" value="1"/>
</dbReference>
<feature type="transmembrane region" description="Helical" evidence="6">
    <location>
        <begin position="168"/>
        <end position="186"/>
    </location>
</feature>
<gene>
    <name evidence="8" type="ORF">PEGY_LOCUS11012</name>
</gene>
<dbReference type="InterPro" id="IPR011701">
    <property type="entry name" value="MFS"/>
</dbReference>
<keyword evidence="4 6" id="KW-0472">Membrane</keyword>
<evidence type="ECO:0000313" key="9">
    <source>
        <dbReference type="Proteomes" id="UP001154252"/>
    </source>
</evidence>
<evidence type="ECO:0000256" key="1">
    <source>
        <dbReference type="ARBA" id="ARBA00004141"/>
    </source>
</evidence>
<dbReference type="OrthoDB" id="3357846at2759"/>
<dbReference type="PANTHER" id="PTHR23502">
    <property type="entry name" value="MAJOR FACILITATOR SUPERFAMILY"/>
    <property type="match status" value="1"/>
</dbReference>
<dbReference type="GO" id="GO:1990961">
    <property type="term" value="P:xenobiotic detoxification by transmembrane export across the plasma membrane"/>
    <property type="evidence" value="ECO:0007669"/>
    <property type="project" value="TreeGrafter"/>
</dbReference>
<evidence type="ECO:0000256" key="4">
    <source>
        <dbReference type="ARBA" id="ARBA00023136"/>
    </source>
</evidence>
<sequence>MTLNNETCESAKPANNARGDYTNRPNSWVAYGHDTRITSWLRAITGNRILLYPEEKPGFALVANLEENGRQIESDRSLSDSPITLAPTSYFPPGANSDPAHTHNETRNIVYWYGPDDPSNPRNWSSWKKRLVTFQICLYTFAIYSDSSIYVPAESQIMEYFQVSQTKASLGLALYVLGYGLGPLLFSPLSEVPLYGRNIPYITSFIIFIVLCVPTALVDNYAGLMVLRLLQGFFGSPCLASGGASMGDMVRAKDAS</sequence>
<dbReference type="InterPro" id="IPR020846">
    <property type="entry name" value="MFS_dom"/>
</dbReference>
<evidence type="ECO:0000256" key="6">
    <source>
        <dbReference type="SAM" id="Phobius"/>
    </source>
</evidence>
<comment type="caution">
    <text evidence="8">The sequence shown here is derived from an EMBL/GenBank/DDBJ whole genome shotgun (WGS) entry which is preliminary data.</text>
</comment>
<keyword evidence="9" id="KW-1185">Reference proteome</keyword>
<evidence type="ECO:0000259" key="7">
    <source>
        <dbReference type="PROSITE" id="PS50850"/>
    </source>
</evidence>
<feature type="region of interest" description="Disordered" evidence="5">
    <location>
        <begin position="1"/>
        <end position="25"/>
    </location>
</feature>
<comment type="subcellular location">
    <subcellularLocation>
        <location evidence="1">Membrane</location>
        <topology evidence="1">Multi-pass membrane protein</topology>
    </subcellularLocation>
</comment>
<dbReference type="PROSITE" id="PS50850">
    <property type="entry name" value="MFS"/>
    <property type="match status" value="1"/>
</dbReference>
<accession>A0A9W4KRR5</accession>
<dbReference type="AlphaFoldDB" id="A0A9W4KRR5"/>
<dbReference type="Proteomes" id="UP001154252">
    <property type="component" value="Unassembled WGS sequence"/>
</dbReference>
<dbReference type="Pfam" id="PF07690">
    <property type="entry name" value="MFS_1"/>
    <property type="match status" value="1"/>
</dbReference>
<evidence type="ECO:0000256" key="2">
    <source>
        <dbReference type="ARBA" id="ARBA00022692"/>
    </source>
</evidence>
<proteinExistence type="predicted"/>
<dbReference type="GO" id="GO:0005886">
    <property type="term" value="C:plasma membrane"/>
    <property type="evidence" value="ECO:0007669"/>
    <property type="project" value="TreeGrafter"/>
</dbReference>
<evidence type="ECO:0000256" key="3">
    <source>
        <dbReference type="ARBA" id="ARBA00022989"/>
    </source>
</evidence>
<feature type="domain" description="Major facilitator superfamily (MFS) profile" evidence="7">
    <location>
        <begin position="132"/>
        <end position="256"/>
    </location>
</feature>
<feature type="transmembrane region" description="Helical" evidence="6">
    <location>
        <begin position="198"/>
        <end position="218"/>
    </location>
</feature>
<organism evidence="8 9">
    <name type="scientific">Penicillium egyptiacum</name>
    <dbReference type="NCBI Taxonomy" id="1303716"/>
    <lineage>
        <taxon>Eukaryota</taxon>
        <taxon>Fungi</taxon>
        <taxon>Dikarya</taxon>
        <taxon>Ascomycota</taxon>
        <taxon>Pezizomycotina</taxon>
        <taxon>Eurotiomycetes</taxon>
        <taxon>Eurotiomycetidae</taxon>
        <taxon>Eurotiales</taxon>
        <taxon>Aspergillaceae</taxon>
        <taxon>Penicillium</taxon>
    </lineage>
</organism>
<name>A0A9W4KRR5_9EURO</name>
<evidence type="ECO:0000313" key="8">
    <source>
        <dbReference type="EMBL" id="CAG8910209.1"/>
    </source>
</evidence>
<dbReference type="GO" id="GO:0015244">
    <property type="term" value="F:fluconazole transmembrane transporter activity"/>
    <property type="evidence" value="ECO:0007669"/>
    <property type="project" value="TreeGrafter"/>
</dbReference>
<keyword evidence="3 6" id="KW-1133">Transmembrane helix</keyword>
<dbReference type="EMBL" id="CAJVRC010000907">
    <property type="protein sequence ID" value="CAG8910209.1"/>
    <property type="molecule type" value="Genomic_DNA"/>
</dbReference>
<protein>
    <recommendedName>
        <fullName evidence="7">Major facilitator superfamily (MFS) profile domain-containing protein</fullName>
    </recommendedName>
</protein>
<reference evidence="8" key="1">
    <citation type="submission" date="2021-07" db="EMBL/GenBank/DDBJ databases">
        <authorList>
            <person name="Branca A.L. A."/>
        </authorList>
    </citation>
    <scope>NUCLEOTIDE SEQUENCE</scope>
</reference>